<dbReference type="SMART" id="SM00260">
    <property type="entry name" value="CheW"/>
    <property type="match status" value="1"/>
</dbReference>
<dbReference type="Gene3D" id="2.30.30.40">
    <property type="entry name" value="SH3 Domains"/>
    <property type="match status" value="1"/>
</dbReference>
<keyword evidence="3" id="KW-1185">Reference proteome</keyword>
<proteinExistence type="predicted"/>
<dbReference type="SUPFAM" id="SSF50341">
    <property type="entry name" value="CheW-like"/>
    <property type="match status" value="1"/>
</dbReference>
<gene>
    <name evidence="2" type="ORF">ACFL27_14880</name>
</gene>
<dbReference type="PROSITE" id="PS50851">
    <property type="entry name" value="CHEW"/>
    <property type="match status" value="1"/>
</dbReference>
<dbReference type="Pfam" id="PF01584">
    <property type="entry name" value="CheW"/>
    <property type="match status" value="1"/>
</dbReference>
<evidence type="ECO:0000313" key="2">
    <source>
        <dbReference type="EMBL" id="MFC1851478.1"/>
    </source>
</evidence>
<protein>
    <submittedName>
        <fullName evidence="2">Chemotaxis protein CheW</fullName>
    </submittedName>
</protein>
<sequence length="169" mass="19078">MMEWPQSIMIFTVDQKLFGVPLAKLEKILHAQSQVVYPVQVNLPSLYGYCQVENDFVPLIDIRILLRKITVEPTKETSILVTLINTHLVGLLCDSVRSVINPETVLVKLPSPLLLEAKDYFGGVFLHQDEMILLFNPQTLFREGDLHLMATTGEHVQQNITVLDKGSLP</sequence>
<name>A0ABV6YZ55_UNCC1</name>
<dbReference type="InterPro" id="IPR002545">
    <property type="entry name" value="CheW-lke_dom"/>
</dbReference>
<dbReference type="Proteomes" id="UP001594351">
    <property type="component" value="Unassembled WGS sequence"/>
</dbReference>
<reference evidence="2 3" key="1">
    <citation type="submission" date="2024-09" db="EMBL/GenBank/DDBJ databases">
        <title>Laminarin stimulates single cell rates of sulfate reduction while oxygen inhibits transcriptomic activity in coastal marine sediment.</title>
        <authorList>
            <person name="Lindsay M."/>
            <person name="Orcutt B."/>
            <person name="Emerson D."/>
            <person name="Stepanauskas R."/>
            <person name="D'Angelo T."/>
        </authorList>
    </citation>
    <scope>NUCLEOTIDE SEQUENCE [LARGE SCALE GENOMIC DNA]</scope>
    <source>
        <strain evidence="2">SAG AM-311-K15</strain>
    </source>
</reference>
<dbReference type="Gene3D" id="2.40.50.180">
    <property type="entry name" value="CheA-289, Domain 4"/>
    <property type="match status" value="1"/>
</dbReference>
<organism evidence="2 3">
    <name type="scientific">candidate division CSSED10-310 bacterium</name>
    <dbReference type="NCBI Taxonomy" id="2855610"/>
    <lineage>
        <taxon>Bacteria</taxon>
        <taxon>Bacteria division CSSED10-310</taxon>
    </lineage>
</organism>
<evidence type="ECO:0000259" key="1">
    <source>
        <dbReference type="PROSITE" id="PS50851"/>
    </source>
</evidence>
<feature type="domain" description="CheW-like" evidence="1">
    <location>
        <begin position="5"/>
        <end position="146"/>
    </location>
</feature>
<dbReference type="EMBL" id="JBHPBY010000192">
    <property type="protein sequence ID" value="MFC1851478.1"/>
    <property type="molecule type" value="Genomic_DNA"/>
</dbReference>
<evidence type="ECO:0000313" key="3">
    <source>
        <dbReference type="Proteomes" id="UP001594351"/>
    </source>
</evidence>
<comment type="caution">
    <text evidence="2">The sequence shown here is derived from an EMBL/GenBank/DDBJ whole genome shotgun (WGS) entry which is preliminary data.</text>
</comment>
<dbReference type="InterPro" id="IPR036061">
    <property type="entry name" value="CheW-like_dom_sf"/>
</dbReference>
<accession>A0ABV6YZ55</accession>